<evidence type="ECO:0000313" key="3">
    <source>
        <dbReference type="Proteomes" id="UP000276215"/>
    </source>
</evidence>
<dbReference type="AlphaFoldDB" id="A0A3N4K207"/>
<dbReference type="EMBL" id="ML120384">
    <property type="protein sequence ID" value="RPA99914.1"/>
    <property type="molecule type" value="Genomic_DNA"/>
</dbReference>
<gene>
    <name evidence="2" type="ORF">L873DRAFT_1806100</name>
</gene>
<keyword evidence="1" id="KW-0812">Transmembrane</keyword>
<keyword evidence="3" id="KW-1185">Reference proteome</keyword>
<dbReference type="Proteomes" id="UP000276215">
    <property type="component" value="Unassembled WGS sequence"/>
</dbReference>
<organism evidence="2 3">
    <name type="scientific">Choiromyces venosus 120613-1</name>
    <dbReference type="NCBI Taxonomy" id="1336337"/>
    <lineage>
        <taxon>Eukaryota</taxon>
        <taxon>Fungi</taxon>
        <taxon>Dikarya</taxon>
        <taxon>Ascomycota</taxon>
        <taxon>Pezizomycotina</taxon>
        <taxon>Pezizomycetes</taxon>
        <taxon>Pezizales</taxon>
        <taxon>Tuberaceae</taxon>
        <taxon>Choiromyces</taxon>
    </lineage>
</organism>
<feature type="transmembrane region" description="Helical" evidence="1">
    <location>
        <begin position="6"/>
        <end position="26"/>
    </location>
</feature>
<proteinExistence type="predicted"/>
<name>A0A3N4K207_9PEZI</name>
<protein>
    <submittedName>
        <fullName evidence="2">Uncharacterized protein</fullName>
    </submittedName>
</protein>
<keyword evidence="1" id="KW-1133">Transmembrane helix</keyword>
<accession>A0A3N4K207</accession>
<sequence length="58" mass="6364">MADTLSIGDTSGLLCFLLFFLALGGLSPRARLLDSISVGGWQVIQIQILLFSRWILLL</sequence>
<keyword evidence="1" id="KW-0472">Membrane</keyword>
<evidence type="ECO:0000256" key="1">
    <source>
        <dbReference type="SAM" id="Phobius"/>
    </source>
</evidence>
<reference evidence="2 3" key="1">
    <citation type="journal article" date="2018" name="Nat. Ecol. Evol.">
        <title>Pezizomycetes genomes reveal the molecular basis of ectomycorrhizal truffle lifestyle.</title>
        <authorList>
            <person name="Murat C."/>
            <person name="Payen T."/>
            <person name="Noel B."/>
            <person name="Kuo A."/>
            <person name="Morin E."/>
            <person name="Chen J."/>
            <person name="Kohler A."/>
            <person name="Krizsan K."/>
            <person name="Balestrini R."/>
            <person name="Da Silva C."/>
            <person name="Montanini B."/>
            <person name="Hainaut M."/>
            <person name="Levati E."/>
            <person name="Barry K.W."/>
            <person name="Belfiori B."/>
            <person name="Cichocki N."/>
            <person name="Clum A."/>
            <person name="Dockter R.B."/>
            <person name="Fauchery L."/>
            <person name="Guy J."/>
            <person name="Iotti M."/>
            <person name="Le Tacon F."/>
            <person name="Lindquist E.A."/>
            <person name="Lipzen A."/>
            <person name="Malagnac F."/>
            <person name="Mello A."/>
            <person name="Molinier V."/>
            <person name="Miyauchi S."/>
            <person name="Poulain J."/>
            <person name="Riccioni C."/>
            <person name="Rubini A."/>
            <person name="Sitrit Y."/>
            <person name="Splivallo R."/>
            <person name="Traeger S."/>
            <person name="Wang M."/>
            <person name="Zifcakova L."/>
            <person name="Wipf D."/>
            <person name="Zambonelli A."/>
            <person name="Paolocci F."/>
            <person name="Nowrousian M."/>
            <person name="Ottonello S."/>
            <person name="Baldrian P."/>
            <person name="Spatafora J.W."/>
            <person name="Henrissat B."/>
            <person name="Nagy L.G."/>
            <person name="Aury J.M."/>
            <person name="Wincker P."/>
            <person name="Grigoriev I.V."/>
            <person name="Bonfante P."/>
            <person name="Martin F.M."/>
        </authorList>
    </citation>
    <scope>NUCLEOTIDE SEQUENCE [LARGE SCALE GENOMIC DNA]</scope>
    <source>
        <strain evidence="2 3">120613-1</strain>
    </source>
</reference>
<evidence type="ECO:0000313" key="2">
    <source>
        <dbReference type="EMBL" id="RPA99914.1"/>
    </source>
</evidence>